<dbReference type="SMART" id="SM00267">
    <property type="entry name" value="GGDEF"/>
    <property type="match status" value="1"/>
</dbReference>
<name>A0A4S4AUN6_9RHOO</name>
<evidence type="ECO:0000256" key="1">
    <source>
        <dbReference type="PROSITE-ProRule" id="PRU00169"/>
    </source>
</evidence>
<comment type="caution">
    <text evidence="5">The sequence shown here is derived from an EMBL/GenBank/DDBJ whole genome shotgun (WGS) entry which is preliminary data.</text>
</comment>
<dbReference type="Gene3D" id="3.40.50.2300">
    <property type="match status" value="1"/>
</dbReference>
<dbReference type="SUPFAM" id="SSF52172">
    <property type="entry name" value="CheY-like"/>
    <property type="match status" value="1"/>
</dbReference>
<dbReference type="Proteomes" id="UP000308430">
    <property type="component" value="Unassembled WGS sequence"/>
</dbReference>
<evidence type="ECO:0000259" key="4">
    <source>
        <dbReference type="PROSITE" id="PS50887"/>
    </source>
</evidence>
<dbReference type="NCBIfam" id="TIGR00254">
    <property type="entry name" value="GGDEF"/>
    <property type="match status" value="1"/>
</dbReference>
<dbReference type="InterPro" id="IPR035919">
    <property type="entry name" value="EAL_sf"/>
</dbReference>
<dbReference type="Pfam" id="PF00563">
    <property type="entry name" value="EAL"/>
    <property type="match status" value="1"/>
</dbReference>
<dbReference type="PANTHER" id="PTHR33121:SF70">
    <property type="entry name" value="SIGNALING PROTEIN YKOW"/>
    <property type="match status" value="1"/>
</dbReference>
<accession>A0A4S4AUN6</accession>
<evidence type="ECO:0000313" key="5">
    <source>
        <dbReference type="EMBL" id="THF63681.1"/>
    </source>
</evidence>
<dbReference type="PANTHER" id="PTHR33121">
    <property type="entry name" value="CYCLIC DI-GMP PHOSPHODIESTERASE PDEF"/>
    <property type="match status" value="1"/>
</dbReference>
<dbReference type="Gene3D" id="3.30.70.270">
    <property type="match status" value="1"/>
</dbReference>
<keyword evidence="6" id="KW-1185">Reference proteome</keyword>
<dbReference type="PROSITE" id="PS50887">
    <property type="entry name" value="GGDEF"/>
    <property type="match status" value="1"/>
</dbReference>
<reference evidence="5 6" key="1">
    <citation type="submission" date="2019-04" db="EMBL/GenBank/DDBJ databases">
        <title>Azoarcus nasutitermitis sp. nov. isolated from termite nest.</title>
        <authorList>
            <person name="Lin S.-Y."/>
            <person name="Hameed A."/>
            <person name="Hsu Y.-H."/>
            <person name="Young C.-C."/>
        </authorList>
    </citation>
    <scope>NUCLEOTIDE SEQUENCE [LARGE SCALE GENOMIC DNA]</scope>
    <source>
        <strain evidence="5 6">CC-YHH838</strain>
    </source>
</reference>
<feature type="domain" description="Response regulatory" evidence="2">
    <location>
        <begin position="25"/>
        <end position="149"/>
    </location>
</feature>
<evidence type="ECO:0000313" key="6">
    <source>
        <dbReference type="Proteomes" id="UP000308430"/>
    </source>
</evidence>
<dbReference type="SUPFAM" id="SSF141868">
    <property type="entry name" value="EAL domain-like"/>
    <property type="match status" value="1"/>
</dbReference>
<gene>
    <name evidence="5" type="ORF">E6C76_13920</name>
</gene>
<dbReference type="Pfam" id="PF11849">
    <property type="entry name" value="DUF3369"/>
    <property type="match status" value="1"/>
</dbReference>
<dbReference type="OrthoDB" id="9813903at2"/>
<dbReference type="AlphaFoldDB" id="A0A4S4AUN6"/>
<dbReference type="InterPro" id="IPR050706">
    <property type="entry name" value="Cyclic-di-GMP_PDE-like"/>
</dbReference>
<dbReference type="CDD" id="cd01948">
    <property type="entry name" value="EAL"/>
    <property type="match status" value="1"/>
</dbReference>
<dbReference type="RefSeq" id="WP_136348842.1">
    <property type="nucleotide sequence ID" value="NZ_SSOC01000005.1"/>
</dbReference>
<dbReference type="EMBL" id="SSOC01000005">
    <property type="protein sequence ID" value="THF63681.1"/>
    <property type="molecule type" value="Genomic_DNA"/>
</dbReference>
<dbReference type="GO" id="GO:0000160">
    <property type="term" value="P:phosphorelay signal transduction system"/>
    <property type="evidence" value="ECO:0007669"/>
    <property type="project" value="InterPro"/>
</dbReference>
<dbReference type="Pfam" id="PF00990">
    <property type="entry name" value="GGDEF"/>
    <property type="match status" value="1"/>
</dbReference>
<feature type="modified residue" description="4-aspartylphosphate" evidence="1">
    <location>
        <position position="80"/>
    </location>
</feature>
<dbReference type="InterPro" id="IPR011006">
    <property type="entry name" value="CheY-like_superfamily"/>
</dbReference>
<sequence length="738" mass="80220">MNDDLLEFSDELPAHALARPRPVWKVLIVDDDEDVHRSTELGLASVEVVGRPLRFLHAYSAAEARAYFRSEADLAVILLDVVMETQDAGLVLVDEIRNRFGLRDSRIILRTGQPGYAPELEAIRDYDINDYRNKSELSRSRLFAALTAAVRTYQQLRIIEAGRNGLAKIVRGSAALLRTEGLAEFAAGVITQIAGLLGLRPEGLVCARSDGADGPLVVAAAGRFQTAIGQPLDALREEGVRELLERALASRENVARSGSGMALYFGGQDGRNLAAWVDAECTDDTLDPGLLEVFCTNVAMCLDNAGMVERLNGYSYYDQLLRLPNRRHLLERLDEYLAHTPDGPGLLAVVDIDHFGEINGAFGHRYGDHLLQAAAERLADGCGEGLVARVGSDIFAVFWPQGLSGGECLHRLFAEPLNIDGQAVTVSVTGGVVALTEVGGAGSEALEDALLALKQAKQEERGSIVAYSKRMGDEIRDRVHLLRELRDAFAAERLFLVFQPQVELATGRCVGVEALLRWRTDDGGMVPPDRFIPLAERSGLIVALGEWVLRRACRKAARMAARGHGGVRMAINVSLTQFRDPRFVDRVRAALDESGASPGQIELEITESVAMDESARLAEVFGRIREMGLELAIDDFGTGYSSLSKLQRLRVDRLKIDRSFVQELGQGGRGGEIASLVCGLGRRLGMELIAEGIEEQVQAEQLLALGCQLGQGYLFARPMPADDLHAWLDAHAAGAGGT</sequence>
<evidence type="ECO:0000259" key="3">
    <source>
        <dbReference type="PROSITE" id="PS50883"/>
    </source>
</evidence>
<dbReference type="SUPFAM" id="SSF55073">
    <property type="entry name" value="Nucleotide cyclase"/>
    <property type="match status" value="1"/>
</dbReference>
<dbReference type="PROSITE" id="PS50110">
    <property type="entry name" value="RESPONSE_REGULATORY"/>
    <property type="match status" value="1"/>
</dbReference>
<dbReference type="InterPro" id="IPR001789">
    <property type="entry name" value="Sig_transdc_resp-reg_receiver"/>
</dbReference>
<proteinExistence type="predicted"/>
<dbReference type="GO" id="GO:0071111">
    <property type="term" value="F:cyclic-guanylate-specific phosphodiesterase activity"/>
    <property type="evidence" value="ECO:0007669"/>
    <property type="project" value="InterPro"/>
</dbReference>
<dbReference type="PROSITE" id="PS50883">
    <property type="entry name" value="EAL"/>
    <property type="match status" value="1"/>
</dbReference>
<evidence type="ECO:0000259" key="2">
    <source>
        <dbReference type="PROSITE" id="PS50110"/>
    </source>
</evidence>
<dbReference type="InterPro" id="IPR000160">
    <property type="entry name" value="GGDEF_dom"/>
</dbReference>
<dbReference type="InterPro" id="IPR021800">
    <property type="entry name" value="DUF3369"/>
</dbReference>
<feature type="domain" description="EAL" evidence="3">
    <location>
        <begin position="478"/>
        <end position="732"/>
    </location>
</feature>
<dbReference type="CDD" id="cd01949">
    <property type="entry name" value="GGDEF"/>
    <property type="match status" value="1"/>
</dbReference>
<dbReference type="InterPro" id="IPR029787">
    <property type="entry name" value="Nucleotide_cyclase"/>
</dbReference>
<protein>
    <submittedName>
        <fullName evidence="5">EAL domain-containing protein</fullName>
    </submittedName>
</protein>
<feature type="domain" description="GGDEF" evidence="4">
    <location>
        <begin position="343"/>
        <end position="469"/>
    </location>
</feature>
<organism evidence="5 6">
    <name type="scientific">Pseudothauera nasutitermitis</name>
    <dbReference type="NCBI Taxonomy" id="2565930"/>
    <lineage>
        <taxon>Bacteria</taxon>
        <taxon>Pseudomonadati</taxon>
        <taxon>Pseudomonadota</taxon>
        <taxon>Betaproteobacteria</taxon>
        <taxon>Rhodocyclales</taxon>
        <taxon>Zoogloeaceae</taxon>
        <taxon>Pseudothauera</taxon>
    </lineage>
</organism>
<keyword evidence="1" id="KW-0597">Phosphoprotein</keyword>
<dbReference type="InterPro" id="IPR043128">
    <property type="entry name" value="Rev_trsase/Diguanyl_cyclase"/>
</dbReference>
<dbReference type="Gene3D" id="3.20.20.450">
    <property type="entry name" value="EAL domain"/>
    <property type="match status" value="1"/>
</dbReference>
<dbReference type="SMART" id="SM00052">
    <property type="entry name" value="EAL"/>
    <property type="match status" value="1"/>
</dbReference>
<dbReference type="InterPro" id="IPR001633">
    <property type="entry name" value="EAL_dom"/>
</dbReference>